<proteinExistence type="predicted"/>
<organism evidence="1 2">
    <name type="scientific">Thermococcus eurythermalis</name>
    <dbReference type="NCBI Taxonomy" id="1505907"/>
    <lineage>
        <taxon>Archaea</taxon>
        <taxon>Methanobacteriati</taxon>
        <taxon>Methanobacteriota</taxon>
        <taxon>Thermococci</taxon>
        <taxon>Thermococcales</taxon>
        <taxon>Thermococcaceae</taxon>
        <taxon>Thermococcus</taxon>
    </lineage>
</organism>
<evidence type="ECO:0000313" key="2">
    <source>
        <dbReference type="Proteomes" id="UP000029980"/>
    </source>
</evidence>
<evidence type="ECO:0008006" key="3">
    <source>
        <dbReference type="Google" id="ProtNLM"/>
    </source>
</evidence>
<dbReference type="PANTHER" id="PTHR40696">
    <property type="entry name" value="DUF371 FAMILY PROTEIN"/>
    <property type="match status" value="1"/>
</dbReference>
<reference evidence="1 2" key="1">
    <citation type="journal article" date="2015" name="Int. J. Syst. Evol. Microbiol.">
        <title>Thermococcus eurythermalis sp. nov., a conditional piezophilic hyperthermophilic archaeon with a wide temperature range isolated from an oil-immersed chimney in the Guaymas Basin.</title>
        <authorList>
            <person name="Zhao W."/>
            <person name="Zeng X."/>
            <person name="Xiao X."/>
        </authorList>
    </citation>
    <scope>NUCLEOTIDE SEQUENCE [LARGE SCALE GENOMIC DNA]</scope>
    <source>
        <strain evidence="1 2">A501</strain>
    </source>
</reference>
<protein>
    <recommendedName>
        <fullName evidence="3">DUF371 domain-containing protein</fullName>
    </recommendedName>
</protein>
<dbReference type="STRING" id="1505907.TEU_00250"/>
<accession>A0A097QQY0</accession>
<dbReference type="Gene3D" id="2.60.120.630">
    <property type="entry name" value="mth639 domain like"/>
    <property type="match status" value="1"/>
</dbReference>
<sequence>MLREIIRCRGHENVKATHRSTLEITREDFLTPRGDCIICVSADKALSDLSEDFKETLRKGAKLRVVIRAGDIADELIAQGNPDLKLESPISMVIRKSDYVDGRTLAIRANKAAKDISRELVELLKNPETEVVVELIIEDKKA</sequence>
<dbReference type="GeneID" id="25151860"/>
<dbReference type="InterPro" id="IPR023131">
    <property type="entry name" value="Mth639-like_dom_sf"/>
</dbReference>
<dbReference type="KEGG" id="teu:TEU_00250"/>
<dbReference type="Proteomes" id="UP000029980">
    <property type="component" value="Chromosome"/>
</dbReference>
<dbReference type="PANTHER" id="PTHR40696:SF1">
    <property type="entry name" value="DUF371 DOMAIN-CONTAINING PROTEIN"/>
    <property type="match status" value="1"/>
</dbReference>
<name>A0A097QQY0_9EURY</name>
<gene>
    <name evidence="1" type="ORF">TEU_00250</name>
</gene>
<dbReference type="HOGENOM" id="CLU_135994_0_0_2"/>
<dbReference type="RefSeq" id="WP_050001872.1">
    <property type="nucleotide sequence ID" value="NZ_CP008887.1"/>
</dbReference>
<keyword evidence="2" id="KW-1185">Reference proteome</keyword>
<dbReference type="Pfam" id="PF04027">
    <property type="entry name" value="DUF371"/>
    <property type="match status" value="1"/>
</dbReference>
<dbReference type="InterPro" id="IPR007171">
    <property type="entry name" value="DUF371"/>
</dbReference>
<dbReference type="OrthoDB" id="9265at2157"/>
<evidence type="ECO:0000313" key="1">
    <source>
        <dbReference type="EMBL" id="AIU68889.1"/>
    </source>
</evidence>
<dbReference type="AlphaFoldDB" id="A0A097QQY0"/>
<dbReference type="EMBL" id="CP008887">
    <property type="protein sequence ID" value="AIU68889.1"/>
    <property type="molecule type" value="Genomic_DNA"/>
</dbReference>